<dbReference type="GO" id="GO:0005506">
    <property type="term" value="F:iron ion binding"/>
    <property type="evidence" value="ECO:0007669"/>
    <property type="project" value="UniProtKB-ARBA"/>
</dbReference>
<evidence type="ECO:0000313" key="3">
    <source>
        <dbReference type="Proteomes" id="UP000076587"/>
    </source>
</evidence>
<evidence type="ECO:0000256" key="1">
    <source>
        <dbReference type="ARBA" id="ARBA00001954"/>
    </source>
</evidence>
<evidence type="ECO:0000313" key="2">
    <source>
        <dbReference type="EMBL" id="KZN47809.1"/>
    </source>
</evidence>
<dbReference type="SUPFAM" id="SSF51197">
    <property type="entry name" value="Clavaminate synthase-like"/>
    <property type="match status" value="1"/>
</dbReference>
<dbReference type="PANTHER" id="PTHR20883:SF48">
    <property type="entry name" value="ECTOINE DIOXYGENASE"/>
    <property type="match status" value="1"/>
</dbReference>
<dbReference type="Pfam" id="PF05721">
    <property type="entry name" value="PhyH"/>
    <property type="match status" value="1"/>
</dbReference>
<gene>
    <name evidence="2" type="ORF">N482_08840</name>
</gene>
<dbReference type="PANTHER" id="PTHR20883">
    <property type="entry name" value="PHYTANOYL-COA DIOXYGENASE DOMAIN CONTAINING 1"/>
    <property type="match status" value="1"/>
</dbReference>
<name>A0A161XX07_9GAMM</name>
<comment type="caution">
    <text evidence="2">The sequence shown here is derived from an EMBL/GenBank/DDBJ whole genome shotgun (WGS) entry which is preliminary data.</text>
</comment>
<accession>A0A161XX07</accession>
<dbReference type="GO" id="GO:0016706">
    <property type="term" value="F:2-oxoglutarate-dependent dioxygenase activity"/>
    <property type="evidence" value="ECO:0007669"/>
    <property type="project" value="UniProtKB-ARBA"/>
</dbReference>
<dbReference type="RefSeq" id="WP_063376897.1">
    <property type="nucleotide sequence ID" value="NZ_AUXT01000151.1"/>
</dbReference>
<proteinExistence type="predicted"/>
<dbReference type="AlphaFoldDB" id="A0A161XX07"/>
<dbReference type="OrthoDB" id="9791262at2"/>
<dbReference type="InterPro" id="IPR010092">
    <property type="entry name" value="Chlorin_enz"/>
</dbReference>
<reference evidence="2 3" key="1">
    <citation type="submission" date="2013-07" db="EMBL/GenBank/DDBJ databases">
        <title>Comparative Genomic and Metabolomic Analysis of Twelve Strains of Pseudoalteromonas luteoviolacea.</title>
        <authorList>
            <person name="Vynne N.G."/>
            <person name="Mansson M."/>
            <person name="Gram L."/>
        </authorList>
    </citation>
    <scope>NUCLEOTIDE SEQUENCE [LARGE SCALE GENOMIC DNA]</scope>
    <source>
        <strain evidence="2 3">NCIMB 1942</strain>
    </source>
</reference>
<dbReference type="NCBIfam" id="TIGR01762">
    <property type="entry name" value="chlorin-enz"/>
    <property type="match status" value="1"/>
</dbReference>
<dbReference type="Proteomes" id="UP000076587">
    <property type="component" value="Unassembled WGS sequence"/>
</dbReference>
<dbReference type="EMBL" id="AUXT01000151">
    <property type="protein sequence ID" value="KZN47809.1"/>
    <property type="molecule type" value="Genomic_DNA"/>
</dbReference>
<comment type="cofactor">
    <cofactor evidence="1">
        <name>Fe(2+)</name>
        <dbReference type="ChEBI" id="CHEBI:29033"/>
    </cofactor>
</comment>
<evidence type="ECO:0008006" key="4">
    <source>
        <dbReference type="Google" id="ProtNLM"/>
    </source>
</evidence>
<sequence length="291" mass="33245">MNSNDVKKTFEEQGFIGPFKLFEPEGMKQFWRKQRMDLMNEGKSARAVYNNPVNYDRHLDIEGLSGIISQEAIVEKLRAIIGDDILCWRTEFFPKNQGDSGTGWHQVETYSVGENTDGLLEATETKDGMPMELTVWVAMTDATKENGCMKFIRGSHKQWYYDEKKKLNFNKSLADTTFFGYDYSQAKLDDEWNPDNDDVVPVEMKAGEFIIFTARCVHGSYPNTSRKQRMGFSIRVVPPHVKVYGNVASFTALGHEFDTSKHSCVLVSGQNDYSHNKVATENQWGVPFKNL</sequence>
<dbReference type="Gene3D" id="2.60.120.620">
    <property type="entry name" value="q2cbj1_9rhob like domain"/>
    <property type="match status" value="1"/>
</dbReference>
<protein>
    <recommendedName>
        <fullName evidence="4">Chlorinating enzyme</fullName>
    </recommendedName>
</protein>
<dbReference type="PATRIC" id="fig|1365253.3.peg.2176"/>
<dbReference type="InterPro" id="IPR008775">
    <property type="entry name" value="Phytyl_CoA_dOase-like"/>
</dbReference>
<organism evidence="2 3">
    <name type="scientific">Pseudoalteromonas luteoviolacea NCIMB 1942</name>
    <dbReference type="NCBI Taxonomy" id="1365253"/>
    <lineage>
        <taxon>Bacteria</taxon>
        <taxon>Pseudomonadati</taxon>
        <taxon>Pseudomonadota</taxon>
        <taxon>Gammaproteobacteria</taxon>
        <taxon>Alteromonadales</taxon>
        <taxon>Pseudoalteromonadaceae</taxon>
        <taxon>Pseudoalteromonas</taxon>
    </lineage>
</organism>